<dbReference type="EMBL" id="JABEND010000005">
    <property type="protein sequence ID" value="NNG36068.1"/>
    <property type="molecule type" value="Genomic_DNA"/>
</dbReference>
<dbReference type="InterPro" id="IPR040891">
    <property type="entry name" value="HEPN_SAV_6107"/>
</dbReference>
<proteinExistence type="predicted"/>
<dbReference type="Proteomes" id="UP000562984">
    <property type="component" value="Unassembled WGS sequence"/>
</dbReference>
<organism evidence="2 3">
    <name type="scientific">Nakamurella aerolata</name>
    <dbReference type="NCBI Taxonomy" id="1656892"/>
    <lineage>
        <taxon>Bacteria</taxon>
        <taxon>Bacillati</taxon>
        <taxon>Actinomycetota</taxon>
        <taxon>Actinomycetes</taxon>
        <taxon>Nakamurellales</taxon>
        <taxon>Nakamurellaceae</taxon>
        <taxon>Nakamurella</taxon>
    </lineage>
</organism>
<keyword evidence="3" id="KW-1185">Reference proteome</keyword>
<sequence length="103" mass="10990">MRADSAGERYAAAHLAALRAAAALLATRARPGRGRIGNAWDLLARVAPDLAEWAAFFAAGASKRQLAESGITRTIGAREADDMLRQAAEFLELVEVRMGPERG</sequence>
<evidence type="ECO:0000259" key="1">
    <source>
        <dbReference type="Pfam" id="PF18726"/>
    </source>
</evidence>
<reference evidence="2 3" key="1">
    <citation type="submission" date="2020-05" db="EMBL/GenBank/DDBJ databases">
        <title>Nakamurella sp. DB0629 isolated from air conditioner.</title>
        <authorList>
            <person name="Kim D.H."/>
            <person name="Kim D.-U."/>
        </authorList>
    </citation>
    <scope>NUCLEOTIDE SEQUENCE [LARGE SCALE GENOMIC DNA]</scope>
    <source>
        <strain evidence="2 3">DB0629</strain>
    </source>
</reference>
<dbReference type="Pfam" id="PF18726">
    <property type="entry name" value="HEPN_SAV_6107"/>
    <property type="match status" value="1"/>
</dbReference>
<accession>A0A849AAB9</accession>
<name>A0A849AAB9_9ACTN</name>
<evidence type="ECO:0000313" key="2">
    <source>
        <dbReference type="EMBL" id="NNG36068.1"/>
    </source>
</evidence>
<gene>
    <name evidence="2" type="ORF">HKD39_10145</name>
</gene>
<dbReference type="AlphaFoldDB" id="A0A849AAB9"/>
<feature type="domain" description="SAV-6107-like HEPN" evidence="1">
    <location>
        <begin position="3"/>
        <end position="95"/>
    </location>
</feature>
<comment type="caution">
    <text evidence="2">The sequence shown here is derived from an EMBL/GenBank/DDBJ whole genome shotgun (WGS) entry which is preliminary data.</text>
</comment>
<evidence type="ECO:0000313" key="3">
    <source>
        <dbReference type="Proteomes" id="UP000562984"/>
    </source>
</evidence>
<protein>
    <submittedName>
        <fullName evidence="2">Chromosome segregation protein SMC</fullName>
    </submittedName>
</protein>